<dbReference type="InterPro" id="IPR010611">
    <property type="entry name" value="3D_dom"/>
</dbReference>
<dbReference type="GO" id="GO:0004553">
    <property type="term" value="F:hydrolase activity, hydrolyzing O-glycosyl compounds"/>
    <property type="evidence" value="ECO:0007669"/>
    <property type="project" value="InterPro"/>
</dbReference>
<proteinExistence type="predicted"/>
<sequence length="410" mass="44456">MSNFTMKNLFSNSLRSKDTWMTIVTLLVFLAVVSFVLFEGTKKTVTLTVNGQQQELATHADTVGELLEEQNIEVAQADHVYPSLNTSIAHDLAVEWEQAQTITIRIDGKTQTIDTTADRVSEILAQAGVEVTEYDQIAPAADAEVGQENEISIAKAYQVKLIDGTTEKLVWSTSTTVADFLKQHSIHLTKLDRVNLDPDKVVTPDSVVQITRVEKVTDVVEEDIAFKTETKKDDSLLKGKEKVVREGKPGTLAKKIEFTKENGKVVAKKVLSEEVTEKATNKVVHVGTKVVVAAATQQASASKPVSRSSSSEPEGREFYVSATAYTASCTGCSGITATGINLKANPHLKVIAVDPSVIPLGSKVWVEGYGYAIAGDTGGAIKGNKIDVFVPTKEQAYAFGRKTVRIKIIE</sequence>
<organism evidence="4 5">
    <name type="scientific">Tetzosporium hominis</name>
    <dbReference type="NCBI Taxonomy" id="2020506"/>
    <lineage>
        <taxon>Bacteria</taxon>
        <taxon>Bacillati</taxon>
        <taxon>Bacillota</taxon>
        <taxon>Bacilli</taxon>
        <taxon>Bacillales</taxon>
        <taxon>Caryophanaceae</taxon>
        <taxon>Tetzosporium</taxon>
    </lineage>
</organism>
<dbReference type="PANTHER" id="PTHR39160:SF4">
    <property type="entry name" value="RESUSCITATION-PROMOTING FACTOR RPFB"/>
    <property type="match status" value="1"/>
</dbReference>
<name>A0A264W5Q4_9BACL</name>
<dbReference type="InterPro" id="IPR007137">
    <property type="entry name" value="DUF348"/>
</dbReference>
<evidence type="ECO:0000259" key="3">
    <source>
        <dbReference type="PROSITE" id="PS51109"/>
    </source>
</evidence>
<dbReference type="SMART" id="SM01208">
    <property type="entry name" value="G5"/>
    <property type="match status" value="1"/>
</dbReference>
<comment type="caution">
    <text evidence="4">The sequence shown here is derived from an EMBL/GenBank/DDBJ whole genome shotgun (WGS) entry which is preliminary data.</text>
</comment>
<dbReference type="GO" id="GO:0009254">
    <property type="term" value="P:peptidoglycan turnover"/>
    <property type="evidence" value="ECO:0007669"/>
    <property type="project" value="InterPro"/>
</dbReference>
<evidence type="ECO:0000313" key="5">
    <source>
        <dbReference type="Proteomes" id="UP000217065"/>
    </source>
</evidence>
<dbReference type="CDD" id="cd22786">
    <property type="entry name" value="DPBB_YuiC-like"/>
    <property type="match status" value="1"/>
</dbReference>
<dbReference type="Gene3D" id="2.20.230.10">
    <property type="entry name" value="Resuscitation-promoting factor rpfb"/>
    <property type="match status" value="1"/>
</dbReference>
<dbReference type="Pfam" id="PF03990">
    <property type="entry name" value="DUF348"/>
    <property type="match status" value="3"/>
</dbReference>
<keyword evidence="2" id="KW-0812">Transmembrane</keyword>
<dbReference type="InterPro" id="IPR036908">
    <property type="entry name" value="RlpA-like_sf"/>
</dbReference>
<dbReference type="GO" id="GO:0019867">
    <property type="term" value="C:outer membrane"/>
    <property type="evidence" value="ECO:0007669"/>
    <property type="project" value="InterPro"/>
</dbReference>
<keyword evidence="1" id="KW-0732">Signal</keyword>
<dbReference type="Proteomes" id="UP000217065">
    <property type="component" value="Unassembled WGS sequence"/>
</dbReference>
<evidence type="ECO:0000313" key="4">
    <source>
        <dbReference type="EMBL" id="OZS78910.1"/>
    </source>
</evidence>
<dbReference type="OrthoDB" id="9798935at2"/>
<dbReference type="PROSITE" id="PS51109">
    <property type="entry name" value="G5"/>
    <property type="match status" value="1"/>
</dbReference>
<dbReference type="RefSeq" id="WP_094941893.1">
    <property type="nucleotide sequence ID" value="NZ_NOKQ01000180.1"/>
</dbReference>
<dbReference type="Pfam" id="PF07501">
    <property type="entry name" value="G5"/>
    <property type="match status" value="1"/>
</dbReference>
<gene>
    <name evidence="4" type="ORF">CF394_03695</name>
</gene>
<dbReference type="Pfam" id="PF06725">
    <property type="entry name" value="3D"/>
    <property type="match status" value="1"/>
</dbReference>
<keyword evidence="5" id="KW-1185">Reference proteome</keyword>
<evidence type="ECO:0000256" key="2">
    <source>
        <dbReference type="SAM" id="Phobius"/>
    </source>
</evidence>
<dbReference type="AlphaFoldDB" id="A0A264W5Q4"/>
<dbReference type="Gene3D" id="2.40.40.10">
    <property type="entry name" value="RlpA-like domain"/>
    <property type="match status" value="1"/>
</dbReference>
<feature type="domain" description="G5" evidence="3">
    <location>
        <begin position="210"/>
        <end position="290"/>
    </location>
</feature>
<feature type="transmembrane region" description="Helical" evidence="2">
    <location>
        <begin position="20"/>
        <end position="38"/>
    </location>
</feature>
<accession>A0A264W5Q4</accession>
<keyword evidence="2" id="KW-1133">Transmembrane helix</keyword>
<dbReference type="InterPro" id="IPR011098">
    <property type="entry name" value="G5_dom"/>
</dbReference>
<evidence type="ECO:0000256" key="1">
    <source>
        <dbReference type="ARBA" id="ARBA00022729"/>
    </source>
</evidence>
<dbReference type="SUPFAM" id="SSF50685">
    <property type="entry name" value="Barwin-like endoglucanases"/>
    <property type="match status" value="1"/>
</dbReference>
<dbReference type="PANTHER" id="PTHR39160">
    <property type="entry name" value="CELL WALL-BINDING PROTEIN YOCH"/>
    <property type="match status" value="1"/>
</dbReference>
<dbReference type="InterPro" id="IPR051933">
    <property type="entry name" value="Resuscitation_pf_RpfB"/>
</dbReference>
<dbReference type="EMBL" id="NOKQ01000180">
    <property type="protein sequence ID" value="OZS78910.1"/>
    <property type="molecule type" value="Genomic_DNA"/>
</dbReference>
<keyword evidence="2" id="KW-0472">Membrane</keyword>
<reference evidence="4 5" key="1">
    <citation type="submission" date="2017-07" db="EMBL/GenBank/DDBJ databases">
        <title>Tetzosporium hominis gen.nov. sp.nov.</title>
        <authorList>
            <person name="Tetz G."/>
            <person name="Tetz V."/>
        </authorList>
    </citation>
    <scope>NUCLEOTIDE SEQUENCE [LARGE SCALE GENOMIC DNA]</scope>
    <source>
        <strain evidence="4 5">VT-49</strain>
    </source>
</reference>
<protein>
    <recommendedName>
        <fullName evidence="3">G5 domain-containing protein</fullName>
    </recommendedName>
</protein>